<dbReference type="Proteomes" id="UP000236751">
    <property type="component" value="Unassembled WGS sequence"/>
</dbReference>
<evidence type="ECO:0000256" key="1">
    <source>
        <dbReference type="SAM" id="Phobius"/>
    </source>
</evidence>
<keyword evidence="1" id="KW-0812">Transmembrane</keyword>
<organism evidence="2 3">
    <name type="scientific">Nitrosospira multiformis (strain ATCC 25196 / NCIMB 11849 / C 71)</name>
    <dbReference type="NCBI Taxonomy" id="323848"/>
    <lineage>
        <taxon>Bacteria</taxon>
        <taxon>Pseudomonadati</taxon>
        <taxon>Pseudomonadota</taxon>
        <taxon>Betaproteobacteria</taxon>
        <taxon>Nitrosomonadales</taxon>
        <taxon>Nitrosomonadaceae</taxon>
        <taxon>Nitrosospira</taxon>
    </lineage>
</organism>
<gene>
    <name evidence="2" type="ORF">SAMN05216403_1662</name>
</gene>
<keyword evidence="1" id="KW-1133">Transmembrane helix</keyword>
<reference evidence="2 3" key="1">
    <citation type="submission" date="2016-10" db="EMBL/GenBank/DDBJ databases">
        <authorList>
            <person name="de Groot N.N."/>
        </authorList>
    </citation>
    <scope>NUCLEOTIDE SEQUENCE [LARGE SCALE GENOMIC DNA]</scope>
    <source>
        <strain evidence="2 3">Nl13</strain>
    </source>
</reference>
<evidence type="ECO:0000313" key="3">
    <source>
        <dbReference type="Proteomes" id="UP000236751"/>
    </source>
</evidence>
<accession>A0A1H5YFF4</accession>
<dbReference type="EMBL" id="FNVK01000066">
    <property type="protein sequence ID" value="SEG22166.1"/>
    <property type="molecule type" value="Genomic_DNA"/>
</dbReference>
<protein>
    <submittedName>
        <fullName evidence="2">Uncharacterized protein</fullName>
    </submittedName>
</protein>
<proteinExistence type="predicted"/>
<keyword evidence="1" id="KW-0472">Membrane</keyword>
<name>A0A1H5YFF4_NITMU</name>
<dbReference type="AlphaFoldDB" id="A0A1H5YFF4"/>
<sequence>MKDDAERRRAAIRTALFLLATVIALFVAVIVKNWP</sequence>
<feature type="transmembrane region" description="Helical" evidence="1">
    <location>
        <begin position="12"/>
        <end position="31"/>
    </location>
</feature>
<evidence type="ECO:0000313" key="2">
    <source>
        <dbReference type="EMBL" id="SEG22166.1"/>
    </source>
</evidence>